<gene>
    <name evidence="2" type="ORF">J1C48_15300</name>
</gene>
<comment type="caution">
    <text evidence="2">The sequence shown here is derived from an EMBL/GenBank/DDBJ whole genome shotgun (WGS) entry which is preliminary data.</text>
</comment>
<keyword evidence="3" id="KW-1185">Reference proteome</keyword>
<dbReference type="RefSeq" id="WP_207258859.1">
    <property type="nucleotide sequence ID" value="NZ_JAFMPP010000014.1"/>
</dbReference>
<evidence type="ECO:0000313" key="2">
    <source>
        <dbReference type="EMBL" id="MBO0663945.1"/>
    </source>
</evidence>
<dbReference type="AlphaFoldDB" id="A0A939FYL3"/>
<evidence type="ECO:0000256" key="1">
    <source>
        <dbReference type="SAM" id="MobiDB-lite"/>
    </source>
</evidence>
<organism evidence="2 3">
    <name type="scientific">Jiella flava</name>
    <dbReference type="NCBI Taxonomy" id="2816857"/>
    <lineage>
        <taxon>Bacteria</taxon>
        <taxon>Pseudomonadati</taxon>
        <taxon>Pseudomonadota</taxon>
        <taxon>Alphaproteobacteria</taxon>
        <taxon>Hyphomicrobiales</taxon>
        <taxon>Aurantimonadaceae</taxon>
        <taxon>Jiella</taxon>
    </lineage>
</organism>
<feature type="region of interest" description="Disordered" evidence="1">
    <location>
        <begin position="1"/>
        <end position="22"/>
    </location>
</feature>
<dbReference type="EMBL" id="JAFMPP010000014">
    <property type="protein sequence ID" value="MBO0663945.1"/>
    <property type="molecule type" value="Genomic_DNA"/>
</dbReference>
<name>A0A939FYL3_9HYPH</name>
<evidence type="ECO:0000313" key="3">
    <source>
        <dbReference type="Proteomes" id="UP000664122"/>
    </source>
</evidence>
<protein>
    <submittedName>
        <fullName evidence="2">Uncharacterized protein</fullName>
    </submittedName>
</protein>
<proteinExistence type="predicted"/>
<reference evidence="2" key="1">
    <citation type="submission" date="2021-03" db="EMBL/GenBank/DDBJ databases">
        <title>Whole genome sequence of Jiella sp. CQZ9-1.</title>
        <authorList>
            <person name="Tuo L."/>
        </authorList>
    </citation>
    <scope>NUCLEOTIDE SEQUENCE</scope>
    <source>
        <strain evidence="2">CQZ9-1</strain>
    </source>
</reference>
<accession>A0A939FYL3</accession>
<sequence>MSMIEKRQKPGRDAKIAADERRTGLERSCRRVNKPFALQRVGFRPQPLVARRLDP</sequence>
<dbReference type="Proteomes" id="UP000664122">
    <property type="component" value="Unassembled WGS sequence"/>
</dbReference>